<protein>
    <submittedName>
        <fullName evidence="1">Uncharacterized protein</fullName>
    </submittedName>
</protein>
<gene>
    <name evidence="1" type="ORF">VO01_01410</name>
</gene>
<evidence type="ECO:0000313" key="2">
    <source>
        <dbReference type="Proteomes" id="UP000032604"/>
    </source>
</evidence>
<accession>A0A0D5CF95</accession>
<organism evidence="1 2">
    <name type="scientific">Clavibacter michiganensis subsp. insidiosus</name>
    <dbReference type="NCBI Taxonomy" id="33014"/>
    <lineage>
        <taxon>Bacteria</taxon>
        <taxon>Bacillati</taxon>
        <taxon>Actinomycetota</taxon>
        <taxon>Actinomycetes</taxon>
        <taxon>Micrococcales</taxon>
        <taxon>Microbacteriaceae</taxon>
        <taxon>Clavibacter</taxon>
    </lineage>
</organism>
<name>A0A0D5CF95_9MICO</name>
<dbReference type="AlphaFoldDB" id="A0A0D5CF95"/>
<dbReference type="HOGENOM" id="CLU_2732749_0_0_11"/>
<dbReference type="Proteomes" id="UP000032604">
    <property type="component" value="Chromosome"/>
</dbReference>
<dbReference type="EMBL" id="CP011043">
    <property type="protein sequence ID" value="AJW77970.1"/>
    <property type="molecule type" value="Genomic_DNA"/>
</dbReference>
<reference evidence="1 2" key="1">
    <citation type="journal article" date="2015" name="Genome Announc.">
        <title>Complete Genome Sequence of Clavibacter michiganensis subsp. insidiosus R1-1 Using PacBio Single-Molecule Real-Time Technology.</title>
        <authorList>
            <person name="Lu Y."/>
            <person name="Samac D.A."/>
            <person name="Glazebrook J."/>
            <person name="Ishimaru C.A."/>
        </authorList>
    </citation>
    <scope>NUCLEOTIDE SEQUENCE [LARGE SCALE GENOMIC DNA]</scope>
    <source>
        <strain evidence="1 2">R1-1</strain>
    </source>
</reference>
<proteinExistence type="predicted"/>
<sequence length="71" mass="7649">MIWPSSTTTTLTITLSKALQAVRIRYEQVCTKNTIVERGCGYLKHIFSASLVGGRLTIPLFAVPLPAGSLG</sequence>
<evidence type="ECO:0000313" key="1">
    <source>
        <dbReference type="EMBL" id="AJW77970.1"/>
    </source>
</evidence>
<dbReference type="PATRIC" id="fig|33014.5.peg.301"/>
<dbReference type="KEGG" id="cmh:VO01_01410"/>